<gene>
    <name evidence="2" type="ORF">AOQ71_21105</name>
</gene>
<dbReference type="InterPro" id="IPR002145">
    <property type="entry name" value="CopG"/>
</dbReference>
<dbReference type="AlphaFoldDB" id="A0A0R3DGW1"/>
<dbReference type="GO" id="GO:0006355">
    <property type="term" value="P:regulation of DNA-templated transcription"/>
    <property type="evidence" value="ECO:0007669"/>
    <property type="project" value="InterPro"/>
</dbReference>
<dbReference type="EMBL" id="LJYG01000090">
    <property type="protein sequence ID" value="KRQ09131.1"/>
    <property type="molecule type" value="Genomic_DNA"/>
</dbReference>
<dbReference type="Proteomes" id="UP000051936">
    <property type="component" value="Unassembled WGS sequence"/>
</dbReference>
<evidence type="ECO:0000313" key="2">
    <source>
        <dbReference type="EMBL" id="KRQ09131.1"/>
    </source>
</evidence>
<evidence type="ECO:0000259" key="1">
    <source>
        <dbReference type="Pfam" id="PF01402"/>
    </source>
</evidence>
<keyword evidence="3" id="KW-1185">Reference proteome</keyword>
<reference evidence="2 3" key="1">
    <citation type="submission" date="2015-09" db="EMBL/GenBank/DDBJ databases">
        <title>Draft Genome Sequence of Bradyrhizobium manausense Strain BR 3351T, a Novel Symbiotic Nitrogen-Fixing Alphaproteobacterium Isolated from Brazilian Amazon Rain Forest.</title>
        <authorList>
            <person name="De Araujo J.L."/>
            <person name="Zilli J.E."/>
        </authorList>
    </citation>
    <scope>NUCLEOTIDE SEQUENCE [LARGE SCALE GENOMIC DNA]</scope>
    <source>
        <strain evidence="2 3">BR3351</strain>
    </source>
</reference>
<organism evidence="2 3">
    <name type="scientific">Bradyrhizobium manausense</name>
    <dbReference type="NCBI Taxonomy" id="989370"/>
    <lineage>
        <taxon>Bacteria</taxon>
        <taxon>Pseudomonadati</taxon>
        <taxon>Pseudomonadota</taxon>
        <taxon>Alphaproteobacteria</taxon>
        <taxon>Hyphomicrobiales</taxon>
        <taxon>Nitrobacteraceae</taxon>
        <taxon>Bradyrhizobium</taxon>
    </lineage>
</organism>
<sequence>MRATEMSKNPRTTATLTAEQGRLLRLMAERRKVSVSWLIRHAVDRLIEDESKGLQLTLDISPQDRKQP</sequence>
<dbReference type="OrthoDB" id="6058957at2"/>
<protein>
    <recommendedName>
        <fullName evidence="1">Ribbon-helix-helix protein CopG domain-containing protein</fullName>
    </recommendedName>
</protein>
<dbReference type="Pfam" id="PF01402">
    <property type="entry name" value="RHH_1"/>
    <property type="match status" value="1"/>
</dbReference>
<comment type="caution">
    <text evidence="2">The sequence shown here is derived from an EMBL/GenBank/DDBJ whole genome shotgun (WGS) entry which is preliminary data.</text>
</comment>
<proteinExistence type="predicted"/>
<feature type="domain" description="Ribbon-helix-helix protein CopG" evidence="1">
    <location>
        <begin position="11"/>
        <end position="50"/>
    </location>
</feature>
<evidence type="ECO:0000313" key="3">
    <source>
        <dbReference type="Proteomes" id="UP000051936"/>
    </source>
</evidence>
<accession>A0A0R3DGW1</accession>
<name>A0A0R3DGW1_9BRAD</name>